<evidence type="ECO:0000256" key="1">
    <source>
        <dbReference type="SAM" id="MobiDB-lite"/>
    </source>
</evidence>
<proteinExistence type="predicted"/>
<evidence type="ECO:0000313" key="3">
    <source>
        <dbReference type="Proteomes" id="UP000001685"/>
    </source>
</evidence>
<dbReference type="HOGENOM" id="CLU_2958826_0_0_11"/>
<protein>
    <submittedName>
        <fullName evidence="2">Uncharacterized protein</fullName>
    </submittedName>
</protein>
<dbReference type="KEGG" id="sgr:SGR_6693"/>
<sequence length="59" mass="6853">MTAALRPIRRRPEPNRRTTGTGRAGQCHRLIAHPPAGREFTSTCRTDRTRFSVHDHQMW</sequence>
<dbReference type="AlphaFoldDB" id="B1VMP7"/>
<name>B1VMP7_STRGG</name>
<organism evidence="2 3">
    <name type="scientific">Streptomyces griseus subsp. griseus (strain JCM 4626 / CBS 651.72 / NBRC 13350 / KCC S-0626 / ISP 5235)</name>
    <dbReference type="NCBI Taxonomy" id="455632"/>
    <lineage>
        <taxon>Bacteria</taxon>
        <taxon>Bacillati</taxon>
        <taxon>Actinomycetota</taxon>
        <taxon>Actinomycetes</taxon>
        <taxon>Kitasatosporales</taxon>
        <taxon>Streptomycetaceae</taxon>
        <taxon>Streptomyces</taxon>
    </lineage>
</organism>
<feature type="region of interest" description="Disordered" evidence="1">
    <location>
        <begin position="1"/>
        <end position="25"/>
    </location>
</feature>
<dbReference type="EMBL" id="AP009493">
    <property type="protein sequence ID" value="BAG23522.1"/>
    <property type="molecule type" value="Genomic_DNA"/>
</dbReference>
<evidence type="ECO:0000313" key="2">
    <source>
        <dbReference type="EMBL" id="BAG23522.1"/>
    </source>
</evidence>
<reference evidence="3" key="1">
    <citation type="journal article" date="2008" name="J. Bacteriol.">
        <title>Genome sequence of the streptomycin-producing microorganism Streptomyces griseus IFO 13350.</title>
        <authorList>
            <person name="Ohnishi Y."/>
            <person name="Ishikawa J."/>
            <person name="Hara H."/>
            <person name="Suzuki H."/>
            <person name="Ikenoya M."/>
            <person name="Ikeda H."/>
            <person name="Yamashita A."/>
            <person name="Hattori M."/>
            <person name="Horinouchi S."/>
        </authorList>
    </citation>
    <scope>NUCLEOTIDE SEQUENCE [LARGE SCALE GENOMIC DNA]</scope>
    <source>
        <strain evidence="3">JCM 4626 / NBRC 13350</strain>
    </source>
</reference>
<gene>
    <name evidence="2" type="ordered locus">SGR_6693</name>
</gene>
<dbReference type="Proteomes" id="UP000001685">
    <property type="component" value="Chromosome"/>
</dbReference>
<accession>B1VMP7</accession>